<dbReference type="Pfam" id="PF04201">
    <property type="entry name" value="TPD52"/>
    <property type="match status" value="1"/>
</dbReference>
<evidence type="ECO:0000256" key="3">
    <source>
        <dbReference type="SAM" id="Coils"/>
    </source>
</evidence>
<dbReference type="GO" id="GO:0005737">
    <property type="term" value="C:cytoplasm"/>
    <property type="evidence" value="ECO:0007669"/>
    <property type="project" value="TreeGrafter"/>
</dbReference>
<proteinExistence type="inferred from homology"/>
<dbReference type="PANTHER" id="PTHR19307">
    <property type="entry name" value="TUMOR PROTEIN D52"/>
    <property type="match status" value="1"/>
</dbReference>
<feature type="coiled-coil region" evidence="3">
    <location>
        <begin position="182"/>
        <end position="209"/>
    </location>
</feature>
<dbReference type="Proteomes" id="UP000014500">
    <property type="component" value="Unassembled WGS sequence"/>
</dbReference>
<dbReference type="eggNOG" id="KOG4010">
    <property type="taxonomic scope" value="Eukaryota"/>
</dbReference>
<organism evidence="4 5">
    <name type="scientific">Strigamia maritima</name>
    <name type="common">European centipede</name>
    <name type="synonym">Geophilus maritimus</name>
    <dbReference type="NCBI Taxonomy" id="126957"/>
    <lineage>
        <taxon>Eukaryota</taxon>
        <taxon>Metazoa</taxon>
        <taxon>Ecdysozoa</taxon>
        <taxon>Arthropoda</taxon>
        <taxon>Myriapoda</taxon>
        <taxon>Chilopoda</taxon>
        <taxon>Pleurostigmophora</taxon>
        <taxon>Geophilomorpha</taxon>
        <taxon>Linotaeniidae</taxon>
        <taxon>Strigamia</taxon>
    </lineage>
</organism>
<evidence type="ECO:0000256" key="1">
    <source>
        <dbReference type="ARBA" id="ARBA00005702"/>
    </source>
</evidence>
<reference evidence="4" key="2">
    <citation type="submission" date="2015-02" db="UniProtKB">
        <authorList>
            <consortium name="EnsemblMetazoa"/>
        </authorList>
    </citation>
    <scope>IDENTIFICATION</scope>
</reference>
<dbReference type="EnsemblMetazoa" id="SMAR015504-RA">
    <property type="protein sequence ID" value="SMAR015504-PA"/>
    <property type="gene ID" value="SMAR015504"/>
</dbReference>
<evidence type="ECO:0000313" key="5">
    <source>
        <dbReference type="Proteomes" id="UP000014500"/>
    </source>
</evidence>
<dbReference type="EMBL" id="JH431887">
    <property type="status" value="NOT_ANNOTATED_CDS"/>
    <property type="molecule type" value="Genomic_DNA"/>
</dbReference>
<accession>T1JNS5</accession>
<reference evidence="5" key="1">
    <citation type="submission" date="2011-05" db="EMBL/GenBank/DDBJ databases">
        <authorList>
            <person name="Richards S.R."/>
            <person name="Qu J."/>
            <person name="Jiang H."/>
            <person name="Jhangiani S.N."/>
            <person name="Agravi P."/>
            <person name="Goodspeed R."/>
            <person name="Gross S."/>
            <person name="Mandapat C."/>
            <person name="Jackson L."/>
            <person name="Mathew T."/>
            <person name="Pu L."/>
            <person name="Thornton R."/>
            <person name="Saada N."/>
            <person name="Wilczek-Boney K.B."/>
            <person name="Lee S."/>
            <person name="Kovar C."/>
            <person name="Wu Y."/>
            <person name="Scherer S.E."/>
            <person name="Worley K.C."/>
            <person name="Muzny D.M."/>
            <person name="Gibbs R."/>
        </authorList>
    </citation>
    <scope>NUCLEOTIDE SEQUENCE</scope>
    <source>
        <strain evidence="5">Brora</strain>
    </source>
</reference>
<name>T1JNS5_STRMM</name>
<keyword evidence="5" id="KW-1185">Reference proteome</keyword>
<dbReference type="HOGENOM" id="CLU_614403_0_0_1"/>
<keyword evidence="2 3" id="KW-0175">Coiled coil</keyword>
<dbReference type="STRING" id="126957.T1JNS5"/>
<dbReference type="AlphaFoldDB" id="T1JNS5"/>
<protein>
    <submittedName>
        <fullName evidence="4">Uncharacterized protein</fullName>
    </submittedName>
</protein>
<dbReference type="PANTHER" id="PTHR19307:SF14">
    <property type="entry name" value="TUMOR PROTEIN D52"/>
    <property type="match status" value="1"/>
</dbReference>
<comment type="similarity">
    <text evidence="1">Belongs to the TPD52 family.</text>
</comment>
<sequence>MSTTNADKTYQQVARQVVFEGCKLAGKKRNVPHGTEDENLSDSSLYEDTFERELENNHADGYHDDQLEDFLMQEDLYGKKEIRKRYEHEALLDHAMYTDCDDDLERVLTNGNGMLHPQDIQRRDRLLFNRFLRFLRLKKSRGVDNFYDAAEEVVGAYESTTPDSGVHENLQNMDPEQRAKLEEEWRTELAKTEEEIQTLRQVLGSLLRRSHELKRKLGVTVWKEFRDDMEQGLKNVKESTAFKSANEKFSDFHQAVASAPLYQKTNTAIKTASEKTSVALGTVSSSITKKLGDVKNSTAFRSFEERVGSVYTNVRTKMTGSRSNSMQNFEEALESVEDRKLDGATPVTTPTIPEEKPITLQGENSPSLQVLGRNVTKTIGDFKNSKVFRSFEGTLENVYAGVLTLASADTSRANDSLDIFRDDDISTSDEIIPIITTLKLSDEDIK</sequence>
<evidence type="ECO:0000313" key="4">
    <source>
        <dbReference type="EnsemblMetazoa" id="SMAR015504-PA"/>
    </source>
</evidence>
<evidence type="ECO:0000256" key="2">
    <source>
        <dbReference type="ARBA" id="ARBA00023054"/>
    </source>
</evidence>
<dbReference type="InterPro" id="IPR007327">
    <property type="entry name" value="TPD52"/>
</dbReference>